<dbReference type="GO" id="GO:0005886">
    <property type="term" value="C:plasma membrane"/>
    <property type="evidence" value="ECO:0007669"/>
    <property type="project" value="TreeGrafter"/>
</dbReference>
<dbReference type="EMBL" id="FUIG01000013">
    <property type="protein sequence ID" value="SJM29095.1"/>
    <property type="molecule type" value="Genomic_DNA"/>
</dbReference>
<dbReference type="Pfam" id="PF00873">
    <property type="entry name" value="ACR_tran"/>
    <property type="match status" value="1"/>
</dbReference>
<feature type="transmembrane region" description="Helical" evidence="2">
    <location>
        <begin position="872"/>
        <end position="891"/>
    </location>
</feature>
<keyword evidence="4" id="KW-1185">Reference proteome</keyword>
<organism evidence="3 4">
    <name type="scientific">Mesorhizobium delmotii</name>
    <dbReference type="NCBI Taxonomy" id="1631247"/>
    <lineage>
        <taxon>Bacteria</taxon>
        <taxon>Pseudomonadati</taxon>
        <taxon>Pseudomonadota</taxon>
        <taxon>Alphaproteobacteria</taxon>
        <taxon>Hyphomicrobiales</taxon>
        <taxon>Phyllobacteriaceae</taxon>
        <taxon>Mesorhizobium</taxon>
    </lineage>
</organism>
<dbReference type="Gene3D" id="3.30.2090.10">
    <property type="entry name" value="Multidrug efflux transporter AcrB TolC docking domain, DN and DC subdomains"/>
    <property type="match status" value="2"/>
</dbReference>
<feature type="transmembrane region" description="Helical" evidence="2">
    <location>
        <begin position="842"/>
        <end position="865"/>
    </location>
</feature>
<feature type="transmembrane region" description="Helical" evidence="2">
    <location>
        <begin position="897"/>
        <end position="923"/>
    </location>
</feature>
<evidence type="ECO:0000256" key="2">
    <source>
        <dbReference type="SAM" id="Phobius"/>
    </source>
</evidence>
<feature type="transmembrane region" description="Helical" evidence="2">
    <location>
        <begin position="944"/>
        <end position="965"/>
    </location>
</feature>
<dbReference type="PRINTS" id="PR00702">
    <property type="entry name" value="ACRIFLAVINRP"/>
</dbReference>
<feature type="transmembrane region" description="Helical" evidence="2">
    <location>
        <begin position="358"/>
        <end position="378"/>
    </location>
</feature>
<feature type="transmembrane region" description="Helical" evidence="2">
    <location>
        <begin position="334"/>
        <end position="351"/>
    </location>
</feature>
<feature type="transmembrane region" description="Helical" evidence="2">
    <location>
        <begin position="461"/>
        <end position="479"/>
    </location>
</feature>
<dbReference type="SUPFAM" id="SSF82693">
    <property type="entry name" value="Multidrug efflux transporter AcrB pore domain, PN1, PN2, PC1 and PC2 subdomains"/>
    <property type="match status" value="3"/>
</dbReference>
<evidence type="ECO:0000313" key="4">
    <source>
        <dbReference type="Proteomes" id="UP000245698"/>
    </source>
</evidence>
<dbReference type="Gene3D" id="1.20.1640.10">
    <property type="entry name" value="Multidrug efflux transporter AcrB transmembrane domain"/>
    <property type="match status" value="2"/>
</dbReference>
<dbReference type="Gene3D" id="3.30.70.1430">
    <property type="entry name" value="Multidrug efflux transporter AcrB pore domain"/>
    <property type="match status" value="2"/>
</dbReference>
<dbReference type="Proteomes" id="UP000245698">
    <property type="component" value="Unassembled WGS sequence"/>
</dbReference>
<dbReference type="InterPro" id="IPR027463">
    <property type="entry name" value="AcrB_DN_DC_subdom"/>
</dbReference>
<sequence>MNFSAWSIRNPVPAILLFILLTVGGLLAFDRLAVQNFPDMVLPTVQINAALEAAAPAQLETEVARKIEDKLASLNLLEHVTTTITDGAVSINVSFQLEKDGEAALNEVRNAVDSMSGDLPAQMQTPSVTKTTVQGSPILTYAVRSIRLNETELSWFVDNDMTKTLLAVPGVGQVSRIGGIDREVHIDLNPQLMSSLGLSAATVSARLKSVQSDASGGRAEIGGSKQVIRTLGAVSSIEALRALAIPLPSGALVRLDEISTVTDNFADRSSIAYLDGKPVIALQVKRSNGFSDTGVATAIQVAMQNFAAANPDVEIVEAYSTIGPIIENYDGSMHMLYEGAILAIVVVWLFLRDWRATFLSAVALPLSVIPTFLVIYMADFSLNTVTLLALSLVVGILIDDAIVEIENIARHLQMGKPPKEAALEAADEIGLAVIATTFTLVAVFLPTAFMGGIPGLVFRQFGVTAAVAVLASLVVARLLTPMMAAYMMKAHPVEAKDGRIMRAYLAIVKTCLHHRKLTVLGVCLFLGLSISTIPCLSSGFLPASDDAQTQVTLTLQPGSTIEQTDAITRRAAEIVSRLPDVTHVFSSVGSASSGDLIDSSTTVDTAAASLVVDLKKIGERTRKQTEIENDIRQALAILPGARIAVGTGGNGTTLEITLASDDSNALGQAAGALEEQLRTLRGIGAVTSSASLQAPEIQIVPNLDRAAALGITAEAISEAVRVATNGDYSSSLAKLNLPQRQLPIRVRFDPSNRTTFDDIANLRIAGARGSVDLGSVAEISIGGGPSEISRIDRSRNVTLSVELNGRILGDVYREAQALPALQRLPDGVKLVEQGELERSSELFGSFAIAMAIGVFCIYAVLVLLFHDFFQPVTILMALPLSLGGALLPLVLTGTSFSMPVVIGLLMLMGVVTKNSILLVEYAIISRRAGLSRFDALIDACHKRARPIVMTTIAMGCGMLPVALSLSGGDSSFRQPMAIVVIGGLMTSTVLSLVAIPVIFTFVDDFLRLLKQLVGIRQPEPSPASTPEDGGRFGAPLCGERPWEAPPLGSGRRGPDAASNWAATPADGRLPPAARQPARRN</sequence>
<accession>A0A2P9ADD0</accession>
<dbReference type="PANTHER" id="PTHR32063">
    <property type="match status" value="1"/>
</dbReference>
<dbReference type="AlphaFoldDB" id="A0A2P9ADD0"/>
<dbReference type="GO" id="GO:0042910">
    <property type="term" value="F:xenobiotic transmembrane transporter activity"/>
    <property type="evidence" value="ECO:0007669"/>
    <property type="project" value="TreeGrafter"/>
</dbReference>
<dbReference type="Gene3D" id="3.30.70.1320">
    <property type="entry name" value="Multidrug efflux transporter AcrB pore domain like"/>
    <property type="match status" value="1"/>
</dbReference>
<feature type="compositionally biased region" description="Low complexity" evidence="1">
    <location>
        <begin position="1070"/>
        <end position="1080"/>
    </location>
</feature>
<dbReference type="SUPFAM" id="SSF82714">
    <property type="entry name" value="Multidrug efflux transporter AcrB TolC docking domain, DN and DC subdomains"/>
    <property type="match status" value="2"/>
</dbReference>
<keyword evidence="2" id="KW-0472">Membrane</keyword>
<dbReference type="PANTHER" id="PTHR32063:SF77">
    <property type="entry name" value="ACR FAMILY TRANSPORT PROTEIN"/>
    <property type="match status" value="1"/>
</dbReference>
<protein>
    <submittedName>
        <fullName evidence="3">Acriflavin resistance protein</fullName>
    </submittedName>
</protein>
<feature type="region of interest" description="Disordered" evidence="1">
    <location>
        <begin position="1017"/>
        <end position="1080"/>
    </location>
</feature>
<feature type="transmembrane region" description="Helical" evidence="2">
    <location>
        <begin position="977"/>
        <end position="1002"/>
    </location>
</feature>
<feature type="transmembrane region" description="Helical" evidence="2">
    <location>
        <begin position="384"/>
        <end position="408"/>
    </location>
</feature>
<dbReference type="InterPro" id="IPR001036">
    <property type="entry name" value="Acrflvin-R"/>
</dbReference>
<feature type="transmembrane region" description="Helical" evidence="2">
    <location>
        <begin position="429"/>
        <end position="449"/>
    </location>
</feature>
<proteinExistence type="predicted"/>
<dbReference type="SUPFAM" id="SSF82866">
    <property type="entry name" value="Multidrug efflux transporter AcrB transmembrane domain"/>
    <property type="match status" value="2"/>
</dbReference>
<reference evidence="4" key="1">
    <citation type="submission" date="2016-12" db="EMBL/GenBank/DDBJ databases">
        <authorList>
            <person name="Brunel B."/>
        </authorList>
    </citation>
    <scope>NUCLEOTIDE SEQUENCE [LARGE SCALE GENOMIC DNA]</scope>
</reference>
<keyword evidence="2" id="KW-1133">Transmembrane helix</keyword>
<dbReference type="Gene3D" id="3.30.70.1440">
    <property type="entry name" value="Multidrug efflux transporter AcrB pore domain"/>
    <property type="match status" value="1"/>
</dbReference>
<name>A0A2P9ADD0_9HYPH</name>
<evidence type="ECO:0000313" key="3">
    <source>
        <dbReference type="EMBL" id="SJM29095.1"/>
    </source>
</evidence>
<evidence type="ECO:0000256" key="1">
    <source>
        <dbReference type="SAM" id="MobiDB-lite"/>
    </source>
</evidence>
<feature type="transmembrane region" description="Helical" evidence="2">
    <location>
        <begin position="517"/>
        <end position="541"/>
    </location>
</feature>
<keyword evidence="2" id="KW-0812">Transmembrane</keyword>
<gene>
    <name evidence="3" type="ORF">BQ8482_111025</name>
</gene>